<evidence type="ECO:0000313" key="1">
    <source>
        <dbReference type="EMBL" id="CAG8610576.1"/>
    </source>
</evidence>
<dbReference type="Proteomes" id="UP000789366">
    <property type="component" value="Unassembled WGS sequence"/>
</dbReference>
<gene>
    <name evidence="1" type="ORF">SPELUC_LOCUS7482</name>
</gene>
<dbReference type="EMBL" id="CAJVPW010009936">
    <property type="protein sequence ID" value="CAG8610576.1"/>
    <property type="molecule type" value="Genomic_DNA"/>
</dbReference>
<organism evidence="1 2">
    <name type="scientific">Cetraspora pellucida</name>
    <dbReference type="NCBI Taxonomy" id="1433469"/>
    <lineage>
        <taxon>Eukaryota</taxon>
        <taxon>Fungi</taxon>
        <taxon>Fungi incertae sedis</taxon>
        <taxon>Mucoromycota</taxon>
        <taxon>Glomeromycotina</taxon>
        <taxon>Glomeromycetes</taxon>
        <taxon>Diversisporales</taxon>
        <taxon>Gigasporaceae</taxon>
        <taxon>Cetraspora</taxon>
    </lineage>
</organism>
<accession>A0ACA9MTN1</accession>
<reference evidence="1" key="1">
    <citation type="submission" date="2021-06" db="EMBL/GenBank/DDBJ databases">
        <authorList>
            <person name="Kallberg Y."/>
            <person name="Tangrot J."/>
            <person name="Rosling A."/>
        </authorList>
    </citation>
    <scope>NUCLEOTIDE SEQUENCE</scope>
    <source>
        <strain evidence="1">28 12/20/2015</strain>
    </source>
</reference>
<feature type="non-terminal residue" evidence="1">
    <location>
        <position position="1"/>
    </location>
</feature>
<keyword evidence="2" id="KW-1185">Reference proteome</keyword>
<protein>
    <submittedName>
        <fullName evidence="1">17358_t:CDS:1</fullName>
    </submittedName>
</protein>
<sequence length="77" mass="9308">NMALELRNTNLQNRALLYLQSILNKHERCLKKFLYMPILIADNNTEQDSYLIREEQQYNIEELEEIIEKELHCLNID</sequence>
<comment type="caution">
    <text evidence="1">The sequence shown here is derived from an EMBL/GenBank/DDBJ whole genome shotgun (WGS) entry which is preliminary data.</text>
</comment>
<evidence type="ECO:0000313" key="2">
    <source>
        <dbReference type="Proteomes" id="UP000789366"/>
    </source>
</evidence>
<name>A0ACA9MTN1_9GLOM</name>
<proteinExistence type="predicted"/>